<sequence>MTRSKHSKKEIEKVLRYAEALGWTIKARNGCGHAWGTLLCPDNSAECRCGEFCMTSIWSTPKNPDTHAQQLRRVVDHCSVRKMREAAAMLGPAPQDQE</sequence>
<dbReference type="EMBL" id="LAQT01000008">
    <property type="protein sequence ID" value="KPC52967.1"/>
    <property type="molecule type" value="Genomic_DNA"/>
</dbReference>
<dbReference type="AlphaFoldDB" id="A0A0N0XIJ9"/>
<dbReference type="Proteomes" id="UP000037939">
    <property type="component" value="Unassembled WGS sequence"/>
</dbReference>
<gene>
    <name evidence="1" type="ORF">WG78_10770</name>
</gene>
<accession>A0A0N0XIJ9</accession>
<evidence type="ECO:0000313" key="2">
    <source>
        <dbReference type="Proteomes" id="UP000037939"/>
    </source>
</evidence>
<protein>
    <submittedName>
        <fullName evidence="1">Uncharacterized protein</fullName>
    </submittedName>
</protein>
<dbReference type="OrthoDB" id="8778495at2"/>
<reference evidence="1 2" key="1">
    <citation type="submission" date="2015-07" db="EMBL/GenBank/DDBJ databases">
        <title>Draft genome sequence of the Amantichitinum ursilacus IGB-41, a new chitin-degrading bacterium.</title>
        <authorList>
            <person name="Kirstahler P."/>
            <person name="Guenther M."/>
            <person name="Grumaz C."/>
            <person name="Rupp S."/>
            <person name="Zibek S."/>
            <person name="Sohn K."/>
        </authorList>
    </citation>
    <scope>NUCLEOTIDE SEQUENCE [LARGE SCALE GENOMIC DNA]</scope>
    <source>
        <strain evidence="1 2">IGB-41</strain>
    </source>
</reference>
<keyword evidence="2" id="KW-1185">Reference proteome</keyword>
<name>A0A0N0XIJ9_9NEIS</name>
<proteinExistence type="predicted"/>
<comment type="caution">
    <text evidence="1">The sequence shown here is derived from an EMBL/GenBank/DDBJ whole genome shotgun (WGS) entry which is preliminary data.</text>
</comment>
<evidence type="ECO:0000313" key="1">
    <source>
        <dbReference type="EMBL" id="KPC52967.1"/>
    </source>
</evidence>
<organism evidence="1 2">
    <name type="scientific">Amantichitinum ursilacus</name>
    <dbReference type="NCBI Taxonomy" id="857265"/>
    <lineage>
        <taxon>Bacteria</taxon>
        <taxon>Pseudomonadati</taxon>
        <taxon>Pseudomonadota</taxon>
        <taxon>Betaproteobacteria</taxon>
        <taxon>Neisseriales</taxon>
        <taxon>Chitinibacteraceae</taxon>
        <taxon>Amantichitinum</taxon>
    </lineage>
</organism>